<keyword evidence="2 5" id="KW-0863">Zinc-finger</keyword>
<dbReference type="InterPro" id="IPR038441">
    <property type="entry name" value="THAP_Znf_sf"/>
</dbReference>
<dbReference type="PANTHER" id="PTHR46600">
    <property type="entry name" value="THAP DOMAIN-CONTAINING"/>
    <property type="match status" value="1"/>
</dbReference>
<keyword evidence="3" id="KW-0862">Zinc</keyword>
<feature type="domain" description="THAP-type" evidence="8">
    <location>
        <begin position="1"/>
        <end position="83"/>
    </location>
</feature>
<keyword evidence="6" id="KW-0539">Nucleus</keyword>
<evidence type="ECO:0000256" key="5">
    <source>
        <dbReference type="PROSITE-ProRule" id="PRU00309"/>
    </source>
</evidence>
<dbReference type="OMA" id="CLERTCA"/>
<evidence type="ECO:0000256" key="2">
    <source>
        <dbReference type="ARBA" id="ARBA00022771"/>
    </source>
</evidence>
<dbReference type="PROSITE" id="PS50950">
    <property type="entry name" value="ZF_THAP"/>
    <property type="match status" value="1"/>
</dbReference>
<dbReference type="Ensembl" id="ENSPNAT00000026724.2">
    <property type="protein sequence ID" value="ENSPNAP00000017801.2"/>
    <property type="gene ID" value="ENSPNAG00000032096.1"/>
</dbReference>
<dbReference type="Ensembl" id="ENSPNAT00000037522.2">
    <property type="protein sequence ID" value="ENSPNAP00000032762.2"/>
    <property type="gene ID" value="ENSPNAG00000030913.1"/>
</dbReference>
<feature type="region of interest" description="Disordered" evidence="7">
    <location>
        <begin position="105"/>
        <end position="129"/>
    </location>
</feature>
<keyword evidence="10" id="KW-1185">Reference proteome</keyword>
<dbReference type="GO" id="GO:0003700">
    <property type="term" value="F:DNA-binding transcription factor activity"/>
    <property type="evidence" value="ECO:0007669"/>
    <property type="project" value="UniProtKB-UniRule"/>
</dbReference>
<dbReference type="GO" id="GO:0000978">
    <property type="term" value="F:RNA polymerase II cis-regulatory region sequence-specific DNA binding"/>
    <property type="evidence" value="ECO:0007669"/>
    <property type="project" value="TreeGrafter"/>
</dbReference>
<evidence type="ECO:0000256" key="4">
    <source>
        <dbReference type="ARBA" id="ARBA00023125"/>
    </source>
</evidence>
<organism evidence="9 10">
    <name type="scientific">Pygocentrus nattereri</name>
    <name type="common">Red-bellied piranha</name>
    <dbReference type="NCBI Taxonomy" id="42514"/>
    <lineage>
        <taxon>Eukaryota</taxon>
        <taxon>Metazoa</taxon>
        <taxon>Chordata</taxon>
        <taxon>Craniata</taxon>
        <taxon>Vertebrata</taxon>
        <taxon>Euteleostomi</taxon>
        <taxon>Actinopterygii</taxon>
        <taxon>Neopterygii</taxon>
        <taxon>Teleostei</taxon>
        <taxon>Ostariophysi</taxon>
        <taxon>Characiformes</taxon>
        <taxon>Characoidei</taxon>
        <taxon>Pygocentrus</taxon>
    </lineage>
</organism>
<comment type="function">
    <text evidence="6">DNA-binding transcription regulator that regulates endothelial cell proliferation and G1/S cell-cycle progression. Specifically binds the 5'-[AT]NTNN[GT]GGCA[AGT]-3' core DNA sequence and acts by modulating expression of pRB-E2F cell-cycle target genes.</text>
</comment>
<dbReference type="Pfam" id="PF05485">
    <property type="entry name" value="THAP"/>
    <property type="match status" value="1"/>
</dbReference>
<dbReference type="GO" id="GO:0005654">
    <property type="term" value="C:nucleoplasm"/>
    <property type="evidence" value="ECO:0007669"/>
    <property type="project" value="UniProtKB-SubCell"/>
</dbReference>
<evidence type="ECO:0000313" key="9">
    <source>
        <dbReference type="Ensembl" id="ENSPNAP00000032762.2"/>
    </source>
</evidence>
<dbReference type="SUPFAM" id="SSF57716">
    <property type="entry name" value="Glucocorticoid receptor-like (DNA-binding domain)"/>
    <property type="match status" value="1"/>
</dbReference>
<keyword evidence="6" id="KW-0175">Coiled coil</keyword>
<keyword evidence="4 5" id="KW-0238">DNA-binding</keyword>
<dbReference type="GO" id="GO:0001935">
    <property type="term" value="P:endothelial cell proliferation"/>
    <property type="evidence" value="ECO:0007669"/>
    <property type="project" value="UniProtKB-UniRule"/>
</dbReference>
<dbReference type="GO" id="GO:0006357">
    <property type="term" value="P:regulation of transcription by RNA polymerase II"/>
    <property type="evidence" value="ECO:0007669"/>
    <property type="project" value="TreeGrafter"/>
</dbReference>
<accession>A0A3B4D3X7</accession>
<dbReference type="AlphaFoldDB" id="A0A3B4E833"/>
<evidence type="ECO:0000256" key="7">
    <source>
        <dbReference type="SAM" id="MobiDB-lite"/>
    </source>
</evidence>
<dbReference type="SMART" id="SM00692">
    <property type="entry name" value="DM3"/>
    <property type="match status" value="1"/>
</dbReference>
<dbReference type="InterPro" id="IPR026516">
    <property type="entry name" value="THAP1/10"/>
</dbReference>
<keyword evidence="1" id="KW-0479">Metal-binding</keyword>
<keyword evidence="6" id="KW-0805">Transcription regulation</keyword>
<evidence type="ECO:0000256" key="6">
    <source>
        <dbReference type="RuleBase" id="RU369073"/>
    </source>
</evidence>
<dbReference type="InterPro" id="IPR006612">
    <property type="entry name" value="THAP_Znf"/>
</dbReference>
<dbReference type="GeneTree" id="ENSGT00940000164656"/>
<feature type="compositionally biased region" description="Low complexity" evidence="7">
    <location>
        <begin position="115"/>
        <end position="125"/>
    </location>
</feature>
<comment type="similarity">
    <text evidence="6">Belongs to the THAP1 family.</text>
</comment>
<dbReference type="Proteomes" id="UP001501920">
    <property type="component" value="Chromosome 13"/>
</dbReference>
<evidence type="ECO:0000259" key="8">
    <source>
        <dbReference type="PROSITE" id="PS50950"/>
    </source>
</evidence>
<proteinExistence type="inferred from homology"/>
<sequence length="188" mass="21944">MIEHCCVPLCSASAKFNSSLSFHSFPACSDLRSQWLINIRRDQFTISPHTKVCSRHFIPDHLIEPKTPEGRRRLTKDAVPLLFEWNRYSIQAPWLSVWERGERPADPTSLEDPSTDLTPSSLDTSCTENEDLSREVEELRYQLHELRVQLTFGLEQQRLQLRRMKMCLIHECQGYDNVFFHPKNNSKG</sequence>
<accession>A0A3B4E833</accession>
<dbReference type="PANTHER" id="PTHR46600:SF7">
    <property type="entry name" value="SI:DKEY-228B2.6-RELATED"/>
    <property type="match status" value="1"/>
</dbReference>
<keyword evidence="6" id="KW-0804">Transcription</keyword>
<reference evidence="9 10" key="1">
    <citation type="submission" date="2020-10" db="EMBL/GenBank/DDBJ databases">
        <title>Pygocentrus nattereri (red-bellied piranha) genome, fPygNat1, primary haplotype.</title>
        <authorList>
            <person name="Myers G."/>
            <person name="Meyer A."/>
            <person name="Karagic N."/>
            <person name="Pippel M."/>
            <person name="Winkler S."/>
            <person name="Tracey A."/>
            <person name="Wood J."/>
            <person name="Formenti G."/>
            <person name="Howe K."/>
            <person name="Fedrigo O."/>
            <person name="Jarvis E.D."/>
        </authorList>
    </citation>
    <scope>NUCLEOTIDE SEQUENCE [LARGE SCALE GENOMIC DNA]</scope>
</reference>
<evidence type="ECO:0000256" key="1">
    <source>
        <dbReference type="ARBA" id="ARBA00022723"/>
    </source>
</evidence>
<dbReference type="Gene3D" id="6.20.210.20">
    <property type="entry name" value="THAP domain"/>
    <property type="match status" value="1"/>
</dbReference>
<name>A0A3B4E833_PYGNA</name>
<evidence type="ECO:0000313" key="10">
    <source>
        <dbReference type="Proteomes" id="UP001501920"/>
    </source>
</evidence>
<dbReference type="SMART" id="SM00980">
    <property type="entry name" value="THAP"/>
    <property type="match status" value="1"/>
</dbReference>
<protein>
    <recommendedName>
        <fullName evidence="6">THAP domain-containing protein 1</fullName>
    </recommendedName>
</protein>
<dbReference type="GO" id="GO:0008270">
    <property type="term" value="F:zinc ion binding"/>
    <property type="evidence" value="ECO:0007669"/>
    <property type="project" value="UniProtKB-KW"/>
</dbReference>
<comment type="subcellular location">
    <subcellularLocation>
        <location evidence="6">Nucleus</location>
        <location evidence="6">Nucleoplasm</location>
    </subcellularLocation>
</comment>
<keyword evidence="6" id="KW-0131">Cell cycle</keyword>
<evidence type="ECO:0000256" key="3">
    <source>
        <dbReference type="ARBA" id="ARBA00022833"/>
    </source>
</evidence>
<reference evidence="9" key="2">
    <citation type="submission" date="2025-05" db="UniProtKB">
        <authorList>
            <consortium name="Ensembl"/>
        </authorList>
    </citation>
    <scope>IDENTIFICATION</scope>
</reference>